<dbReference type="InterPro" id="IPR011009">
    <property type="entry name" value="Kinase-like_dom_sf"/>
</dbReference>
<proteinExistence type="predicted"/>
<dbReference type="GO" id="GO:0005737">
    <property type="term" value="C:cytoplasm"/>
    <property type="evidence" value="ECO:0007669"/>
    <property type="project" value="TreeGrafter"/>
</dbReference>
<sequence length="477" mass="53881">MSIPSILIDLIWGNDDETQVFAHAHDTANNSPSLLTFRLTQDTTTQQPQSLANRIVSRFHDLPVSSSSATFPDRASMRKALGAAIQRAWPSCAHAAAAPDAVVDLFDDDDDDERDEQGGAEGVNIQWLVRYESTLYQEFLDALLPVDDFFFRDNMHSSSREAIKLIDIKDIVLIHPLPGRGTSALVHIPSNPNALYAMKSIAFTDLLNSREEFTYNRDSFYHSIKLISHTIPPHPNIQPPPRILITSTTHHNKVLLLRGTLYPYMNQGTLDTQITTAQEAHNQPRISLQSKARWCLQMCQALLHTHRTAKTFHMDIKPANFLVNDHGNLVLIDWEQSGAPWYTLAPEANGEWDVARVSDDDDDDDGNDDDDASQLVYSRYQGPERVNLPRGRPAWNVFPEWSEKWPMAAEAAEVFSLGRTMWMLLQQVPQEDIELLSPDELHVCWSEVAADIPDAWKAVVMQCMEKDPLARIKLTDL</sequence>
<dbReference type="EMBL" id="GL985060">
    <property type="protein sequence ID" value="EGR50277.1"/>
    <property type="molecule type" value="Genomic_DNA"/>
</dbReference>
<reference evidence="2 3" key="1">
    <citation type="journal article" date="2008" name="Nat. Biotechnol.">
        <title>Genome sequencing and analysis of the biomass-degrading fungus Trichoderma reesei (syn. Hypocrea jecorina).</title>
        <authorList>
            <person name="Martinez D."/>
            <person name="Berka R.M."/>
            <person name="Henrissat B."/>
            <person name="Saloheimo M."/>
            <person name="Arvas M."/>
            <person name="Baker S.E."/>
            <person name="Chapman J."/>
            <person name="Chertkov O."/>
            <person name="Coutinho P.M."/>
            <person name="Cullen D."/>
            <person name="Danchin E.G."/>
            <person name="Grigoriev I.V."/>
            <person name="Harris P."/>
            <person name="Jackson M."/>
            <person name="Kubicek C.P."/>
            <person name="Han C.S."/>
            <person name="Ho I."/>
            <person name="Larrondo L.F."/>
            <person name="de Leon A.L."/>
            <person name="Magnuson J.K."/>
            <person name="Merino S."/>
            <person name="Misra M."/>
            <person name="Nelson B."/>
            <person name="Putnam N."/>
            <person name="Robbertse B."/>
            <person name="Salamov A.A."/>
            <person name="Schmoll M."/>
            <person name="Terry A."/>
            <person name="Thayer N."/>
            <person name="Westerholm-Parvinen A."/>
            <person name="Schoch C.L."/>
            <person name="Yao J."/>
            <person name="Barabote R."/>
            <person name="Nelson M.A."/>
            <person name="Detter C."/>
            <person name="Bruce D."/>
            <person name="Kuske C.R."/>
            <person name="Xie G."/>
            <person name="Richardson P."/>
            <person name="Rokhsar D.S."/>
            <person name="Lucas S.M."/>
            <person name="Rubin E.M."/>
            <person name="Dunn-Coleman N."/>
            <person name="Ward M."/>
            <person name="Brettin T.S."/>
        </authorList>
    </citation>
    <scope>NUCLEOTIDE SEQUENCE [LARGE SCALE GENOMIC DNA]</scope>
    <source>
        <strain evidence="2 3">QM6a</strain>
    </source>
</reference>
<protein>
    <submittedName>
        <fullName evidence="2">Predicted protein</fullName>
    </submittedName>
</protein>
<dbReference type="KEGG" id="tre:TRIREDRAFT_105765"/>
<dbReference type="PANTHER" id="PTHR24361:SF613">
    <property type="entry name" value="NUCLEAR RECEPTOR-BINDING PROTEIN-RELATED"/>
    <property type="match status" value="1"/>
</dbReference>
<organism evidence="3">
    <name type="scientific">Hypocrea jecorina (strain QM6a)</name>
    <name type="common">Trichoderma reesei</name>
    <dbReference type="NCBI Taxonomy" id="431241"/>
    <lineage>
        <taxon>Eukaryota</taxon>
        <taxon>Fungi</taxon>
        <taxon>Dikarya</taxon>
        <taxon>Ascomycota</taxon>
        <taxon>Pezizomycotina</taxon>
        <taxon>Sordariomycetes</taxon>
        <taxon>Hypocreomycetidae</taxon>
        <taxon>Hypocreales</taxon>
        <taxon>Hypocreaceae</taxon>
        <taxon>Trichoderma</taxon>
    </lineage>
</organism>
<dbReference type="AlphaFoldDB" id="G0REQ5"/>
<dbReference type="GO" id="GO:0006974">
    <property type="term" value="P:DNA damage response"/>
    <property type="evidence" value="ECO:0007669"/>
    <property type="project" value="TreeGrafter"/>
</dbReference>
<evidence type="ECO:0000313" key="2">
    <source>
        <dbReference type="EMBL" id="EGR50277.1"/>
    </source>
</evidence>
<feature type="domain" description="Protein kinase" evidence="1">
    <location>
        <begin position="172"/>
        <end position="477"/>
    </location>
</feature>
<dbReference type="PROSITE" id="PS50011">
    <property type="entry name" value="PROTEIN_KINASE_DOM"/>
    <property type="match status" value="1"/>
</dbReference>
<dbReference type="OrthoDB" id="4062651at2759"/>
<dbReference type="Pfam" id="PF00069">
    <property type="entry name" value="Pkinase"/>
    <property type="match status" value="1"/>
</dbReference>
<dbReference type="PANTHER" id="PTHR24361">
    <property type="entry name" value="MITOGEN-ACTIVATED KINASE KINASE KINASE"/>
    <property type="match status" value="1"/>
</dbReference>
<dbReference type="HOGENOM" id="CLU_047140_0_0_1"/>
<dbReference type="Gene3D" id="1.10.510.10">
    <property type="entry name" value="Transferase(Phosphotransferase) domain 1"/>
    <property type="match status" value="1"/>
</dbReference>
<dbReference type="GO" id="GO:0005524">
    <property type="term" value="F:ATP binding"/>
    <property type="evidence" value="ECO:0007669"/>
    <property type="project" value="InterPro"/>
</dbReference>
<gene>
    <name evidence="2" type="ORF">TRIREDRAFT_105765</name>
</gene>
<dbReference type="GeneID" id="18481097"/>
<dbReference type="SMART" id="SM00220">
    <property type="entry name" value="S_TKc"/>
    <property type="match status" value="1"/>
</dbReference>
<dbReference type="SUPFAM" id="SSF56112">
    <property type="entry name" value="Protein kinase-like (PK-like)"/>
    <property type="match status" value="1"/>
</dbReference>
<dbReference type="InterPro" id="IPR053235">
    <property type="entry name" value="Ser_Thr_kinase"/>
</dbReference>
<dbReference type="InterPro" id="IPR000719">
    <property type="entry name" value="Prot_kinase_dom"/>
</dbReference>
<name>G0REQ5_HYPJQ</name>
<feature type="non-terminal residue" evidence="2">
    <location>
        <position position="477"/>
    </location>
</feature>
<accession>G0REQ5</accession>
<dbReference type="GO" id="GO:0004674">
    <property type="term" value="F:protein serine/threonine kinase activity"/>
    <property type="evidence" value="ECO:0007669"/>
    <property type="project" value="TreeGrafter"/>
</dbReference>
<dbReference type="RefSeq" id="XP_006963781.1">
    <property type="nucleotide sequence ID" value="XM_006963719.1"/>
</dbReference>
<evidence type="ECO:0000313" key="3">
    <source>
        <dbReference type="Proteomes" id="UP000008984"/>
    </source>
</evidence>
<dbReference type="Proteomes" id="UP000008984">
    <property type="component" value="Unassembled WGS sequence"/>
</dbReference>
<dbReference type="VEuPathDB" id="FungiDB:TRIREDRAFT_105765"/>
<evidence type="ECO:0000259" key="1">
    <source>
        <dbReference type="PROSITE" id="PS50011"/>
    </source>
</evidence>
<keyword evidence="3" id="KW-1185">Reference proteome</keyword>
<dbReference type="eggNOG" id="ENOG502SDZT">
    <property type="taxonomic scope" value="Eukaryota"/>
</dbReference>